<proteinExistence type="predicted"/>
<feature type="domain" description="Fibronectin type-III" evidence="1">
    <location>
        <begin position="647"/>
        <end position="743"/>
    </location>
</feature>
<dbReference type="SUPFAM" id="SSF53187">
    <property type="entry name" value="Zn-dependent exopeptidases"/>
    <property type="match status" value="1"/>
</dbReference>
<keyword evidence="3" id="KW-1185">Reference proteome</keyword>
<evidence type="ECO:0000313" key="2">
    <source>
        <dbReference type="EMBL" id="RUT73098.1"/>
    </source>
</evidence>
<dbReference type="CDD" id="cd00063">
    <property type="entry name" value="FN3"/>
    <property type="match status" value="1"/>
</dbReference>
<dbReference type="Gene3D" id="2.60.40.10">
    <property type="entry name" value="Immunoglobulins"/>
    <property type="match status" value="1"/>
</dbReference>
<dbReference type="InterPro" id="IPR036116">
    <property type="entry name" value="FN3_sf"/>
</dbReference>
<dbReference type="InterPro" id="IPR033803">
    <property type="entry name" value="CBD-like_Golvesin-Xly"/>
</dbReference>
<sequence>MLSIISGKRFYFLVFLVFVLVLFSLKVVAANSSDRLKHKAEKAVREFVENASKDVVYTFKYDSIRLNSREKEMILYMNSTFSYMPFRIETVNAFKEDLKNRLGRRFQNYTLRIQSMGMDISELIPNYYRKGIVPVAKDRLSPEKNVCKPLVRRVEAQPDPVKGLKNKHIALWPSHGWYYENTLDRWEWQRARVFTSVEDLWSTEFVLPYIAPMLENAGANVLIPRERDIQRNEVIVDQDWSSRGAEYKELDEGWEQNSQSGFANKYPFYLEGENPFEMGESRQCEAKNKVSSTIQYIPSFPADGAYAVYVSYSVDDDNVTDAHYTLYYNGGKTEFLVNQSMGGKTWVYLGTFQFKKGKHPDIGRLELTNQSEEDGNWVSADAVRFGGGMGNIARGKDADLEALRRERDRLGFEMDSSIWQKYTSNRPRYQEAARYYLQYAGMPDSLVYSINKKNNSNYSYRGKDASKFQKRESGKTDYKDDYMCRGEWVDYLIGSPSGPTKNPQVKGLGIPVDMALAFHTDAGFTPNDSIIGTLTIYNTTHGESEFPNGQSKWASRDLADIVQTQVVEDIRKLYEPKWTRRGMWNKQYSEAFRPKVPTMLSEMMSHHNFADMYQAMDPKFQFNVSRAYYKGILKFLSAQDGQDYVVQPLPIDHFRIEERENGIILFWKAVEDPLEPTAKPEAYKVYTRIEDGGFDNGTLAENTEYNMVNLKPGVIYSFKITAINKGGESFPSEILAYCKSKDGQKPVLIVNGFDRIVAPQGFDDGKRAGFMSAEDEGVAYKRNIAYVGDQYDFDRKSPWLDDDASGHGSSYADQEAHIIPGNSFDYPYVHGKAFRNNGFGFVSMSDEAFEEMNWNPGDYSVLDILFGEEKTTKRIYGLENKDFTIYTPKMMQAIRKYIHTDHAKMIISGAYIGTDLKICGDSLAKNFAEQELHFLFRTNHASKLGGLYHPNEVKADFTGNYQFETGYNPEIYKVEAPDAIEPLGDNANVLLRYRENNKSAGVVYDGDYQSILLGFPFETLVSQQDRDELMKQMLQFFKKKKK</sequence>
<dbReference type="Pfam" id="PF25275">
    <property type="entry name" value="Golvesin_C"/>
    <property type="match status" value="1"/>
</dbReference>
<dbReference type="Proteomes" id="UP000282985">
    <property type="component" value="Unassembled WGS sequence"/>
</dbReference>
<organism evidence="2 3">
    <name type="scientific">Ancylomarina longa</name>
    <dbReference type="NCBI Taxonomy" id="2487017"/>
    <lineage>
        <taxon>Bacteria</taxon>
        <taxon>Pseudomonadati</taxon>
        <taxon>Bacteroidota</taxon>
        <taxon>Bacteroidia</taxon>
        <taxon>Marinilabiliales</taxon>
        <taxon>Marinifilaceae</taxon>
        <taxon>Ancylomarina</taxon>
    </lineage>
</organism>
<evidence type="ECO:0000259" key="1">
    <source>
        <dbReference type="PROSITE" id="PS50853"/>
    </source>
</evidence>
<dbReference type="RefSeq" id="WP_127344773.1">
    <property type="nucleotide sequence ID" value="NZ_RJJX01000028.1"/>
</dbReference>
<dbReference type="SMART" id="SM00060">
    <property type="entry name" value="FN3"/>
    <property type="match status" value="1"/>
</dbReference>
<reference evidence="2 3" key="1">
    <citation type="submission" date="2018-11" db="EMBL/GenBank/DDBJ databases">
        <title>Parancylomarina longa gen. nov., sp. nov., isolated from sediments of southern Okinawa.</title>
        <authorList>
            <person name="Fu T."/>
        </authorList>
    </citation>
    <scope>NUCLEOTIDE SEQUENCE [LARGE SCALE GENOMIC DNA]</scope>
    <source>
        <strain evidence="2 3">T3-2 S1-C</strain>
    </source>
</reference>
<dbReference type="AlphaFoldDB" id="A0A434AFH2"/>
<comment type="caution">
    <text evidence="2">The sequence shown here is derived from an EMBL/GenBank/DDBJ whole genome shotgun (WGS) entry which is preliminary data.</text>
</comment>
<dbReference type="PROSITE" id="PS50853">
    <property type="entry name" value="FN3"/>
    <property type="match status" value="1"/>
</dbReference>
<dbReference type="Pfam" id="PF00041">
    <property type="entry name" value="fn3"/>
    <property type="match status" value="1"/>
</dbReference>
<evidence type="ECO:0000313" key="3">
    <source>
        <dbReference type="Proteomes" id="UP000282985"/>
    </source>
</evidence>
<gene>
    <name evidence="2" type="ORF">DLK05_14945</name>
</gene>
<dbReference type="EMBL" id="RJJX01000028">
    <property type="protein sequence ID" value="RUT73098.1"/>
    <property type="molecule type" value="Genomic_DNA"/>
</dbReference>
<dbReference type="OrthoDB" id="719733at2"/>
<dbReference type="InterPro" id="IPR003961">
    <property type="entry name" value="FN3_dom"/>
</dbReference>
<protein>
    <recommendedName>
        <fullName evidence="1">Fibronectin type-III domain-containing protein</fullName>
    </recommendedName>
</protein>
<dbReference type="InterPro" id="IPR013783">
    <property type="entry name" value="Ig-like_fold"/>
</dbReference>
<dbReference type="Gene3D" id="2.60.120.260">
    <property type="entry name" value="Galactose-binding domain-like"/>
    <property type="match status" value="1"/>
</dbReference>
<name>A0A434AFH2_9BACT</name>
<dbReference type="Gene3D" id="3.40.630.40">
    <property type="entry name" value="Zn-dependent exopeptidases"/>
    <property type="match status" value="1"/>
</dbReference>
<dbReference type="SUPFAM" id="SSF49265">
    <property type="entry name" value="Fibronectin type III"/>
    <property type="match status" value="1"/>
</dbReference>
<accession>A0A434AFH2</accession>